<evidence type="ECO:0000313" key="2">
    <source>
        <dbReference type="EMBL" id="MBD2292029.1"/>
    </source>
</evidence>
<evidence type="ECO:0000256" key="1">
    <source>
        <dbReference type="SAM" id="Coils"/>
    </source>
</evidence>
<evidence type="ECO:0000313" key="3">
    <source>
        <dbReference type="Proteomes" id="UP000662185"/>
    </source>
</evidence>
<sequence length="86" mass="9899">MNTSVKTIKVYDEIVDFIAAGTTPQSVINFHISETAQNRLEDLIDKAKNNELTKEEKRELDIFLNLEHIIRLAKAKAHKYINTESQ</sequence>
<proteinExistence type="predicted"/>
<dbReference type="AlphaFoldDB" id="A0A926WCH1"/>
<gene>
    <name evidence="2" type="ORF">H6G06_00670</name>
</gene>
<dbReference type="RefSeq" id="WP_190556091.1">
    <property type="nucleotide sequence ID" value="NZ_JACJQU010000001.1"/>
</dbReference>
<name>A0A926WCH1_9NOST</name>
<organism evidence="2 3">
    <name type="scientific">Anabaena sphaerica FACHB-251</name>
    <dbReference type="NCBI Taxonomy" id="2692883"/>
    <lineage>
        <taxon>Bacteria</taxon>
        <taxon>Bacillati</taxon>
        <taxon>Cyanobacteriota</taxon>
        <taxon>Cyanophyceae</taxon>
        <taxon>Nostocales</taxon>
        <taxon>Nostocaceae</taxon>
        <taxon>Anabaena</taxon>
    </lineage>
</organism>
<dbReference type="EMBL" id="JACJQU010000001">
    <property type="protein sequence ID" value="MBD2292029.1"/>
    <property type="molecule type" value="Genomic_DNA"/>
</dbReference>
<keyword evidence="1" id="KW-0175">Coiled coil</keyword>
<feature type="coiled-coil region" evidence="1">
    <location>
        <begin position="33"/>
        <end position="60"/>
    </location>
</feature>
<reference evidence="3" key="1">
    <citation type="journal article" date="2020" name="ISME J.">
        <title>Comparative genomics reveals insights into cyanobacterial evolution and habitat adaptation.</title>
        <authorList>
            <person name="Chen M.Y."/>
            <person name="Teng W.K."/>
            <person name="Zhao L."/>
            <person name="Hu C.X."/>
            <person name="Zhou Y.K."/>
            <person name="Han B.P."/>
            <person name="Song L.R."/>
            <person name="Shu W.S."/>
        </authorList>
    </citation>
    <scope>NUCLEOTIDE SEQUENCE [LARGE SCALE GENOMIC DNA]</scope>
    <source>
        <strain evidence="3">FACHB-251</strain>
    </source>
</reference>
<comment type="caution">
    <text evidence="2">The sequence shown here is derived from an EMBL/GenBank/DDBJ whole genome shotgun (WGS) entry which is preliminary data.</text>
</comment>
<accession>A0A926WCH1</accession>
<protein>
    <submittedName>
        <fullName evidence="2">Uncharacterized protein</fullName>
    </submittedName>
</protein>
<keyword evidence="3" id="KW-1185">Reference proteome</keyword>
<dbReference type="Proteomes" id="UP000662185">
    <property type="component" value="Unassembled WGS sequence"/>
</dbReference>